<feature type="compositionally biased region" description="Basic and acidic residues" evidence="2">
    <location>
        <begin position="340"/>
        <end position="360"/>
    </location>
</feature>
<reference evidence="3 4" key="1">
    <citation type="submission" date="2022-01" db="EMBL/GenBank/DDBJ databases">
        <title>A chromosome-scale genome assembly of the false clownfish, Amphiprion ocellaris.</title>
        <authorList>
            <person name="Ryu T."/>
        </authorList>
    </citation>
    <scope>NUCLEOTIDE SEQUENCE [LARGE SCALE GENOMIC DNA]</scope>
</reference>
<evidence type="ECO:0000313" key="4">
    <source>
        <dbReference type="Proteomes" id="UP001501940"/>
    </source>
</evidence>
<dbReference type="Proteomes" id="UP001501940">
    <property type="component" value="Chromosome 22"/>
</dbReference>
<keyword evidence="4" id="KW-1185">Reference proteome</keyword>
<dbReference type="PANTHER" id="PTHR28663:SF1">
    <property type="entry name" value="CILIA- AND FLAGELLA- ASSOCIATED PROTEIN 210"/>
    <property type="match status" value="1"/>
</dbReference>
<feature type="compositionally biased region" description="Basic and acidic residues" evidence="2">
    <location>
        <begin position="318"/>
        <end position="332"/>
    </location>
</feature>
<feature type="region of interest" description="Disordered" evidence="2">
    <location>
        <begin position="318"/>
        <end position="360"/>
    </location>
</feature>
<name>A0A3Q1ANS1_AMPOC</name>
<dbReference type="AlphaFoldDB" id="A0A3Q1ANS1"/>
<dbReference type="OMA" id="ECRRAND"/>
<dbReference type="GO" id="GO:0005879">
    <property type="term" value="C:axonemal microtubule"/>
    <property type="evidence" value="ECO:0007669"/>
    <property type="project" value="TreeGrafter"/>
</dbReference>
<dbReference type="Ensembl" id="ENSAOCT00000010471.2">
    <property type="protein sequence ID" value="ENSAOCP00000003035.2"/>
    <property type="gene ID" value="ENSAOCG00000006250.2"/>
</dbReference>
<evidence type="ECO:0008006" key="5">
    <source>
        <dbReference type="Google" id="ProtNLM"/>
    </source>
</evidence>
<reference evidence="3" key="3">
    <citation type="submission" date="2025-09" db="UniProtKB">
        <authorList>
            <consortium name="Ensembl"/>
        </authorList>
    </citation>
    <scope>IDENTIFICATION</scope>
</reference>
<reference evidence="3" key="2">
    <citation type="submission" date="2025-08" db="UniProtKB">
        <authorList>
            <consortium name="Ensembl"/>
        </authorList>
    </citation>
    <scope>IDENTIFICATION</scope>
</reference>
<proteinExistence type="predicted"/>
<dbReference type="InterPro" id="IPR039986">
    <property type="entry name" value="CFAP210"/>
</dbReference>
<keyword evidence="1" id="KW-0175">Coiled coil</keyword>
<protein>
    <recommendedName>
        <fullName evidence="5">Trichohyalin-plectin-homology domain-containing protein</fullName>
    </recommendedName>
</protein>
<accession>A0A3Q1ANS1</accession>
<feature type="coiled-coil region" evidence="1">
    <location>
        <begin position="129"/>
        <end position="258"/>
    </location>
</feature>
<gene>
    <name evidence="3" type="primary">CCDC173</name>
</gene>
<dbReference type="PANTHER" id="PTHR28663">
    <property type="entry name" value="COILED-COIL DOMAIN-CONTAINING PROTEIN 173"/>
    <property type="match status" value="1"/>
</dbReference>
<organism evidence="3 4">
    <name type="scientific">Amphiprion ocellaris</name>
    <name type="common">Clown anemonefish</name>
    <dbReference type="NCBI Taxonomy" id="80972"/>
    <lineage>
        <taxon>Eukaryota</taxon>
        <taxon>Metazoa</taxon>
        <taxon>Chordata</taxon>
        <taxon>Craniata</taxon>
        <taxon>Vertebrata</taxon>
        <taxon>Euteleostomi</taxon>
        <taxon>Actinopterygii</taxon>
        <taxon>Neopterygii</taxon>
        <taxon>Teleostei</taxon>
        <taxon>Neoteleostei</taxon>
        <taxon>Acanthomorphata</taxon>
        <taxon>Ovalentaria</taxon>
        <taxon>Pomacentridae</taxon>
        <taxon>Amphiprion</taxon>
    </lineage>
</organism>
<evidence type="ECO:0000256" key="2">
    <source>
        <dbReference type="SAM" id="MobiDB-lite"/>
    </source>
</evidence>
<sequence>MQPEKETVISKATLERIQARLNKPELKVYTRQQVADIHLEKMEQNRFPGQKQMIDTQWLRQKEERTAQRLAHKEHWDRMVAEETEFKQQQRQKLLDRAADIQFQRRGDVKSFNRQIQFTYVQLENEALMNLQREKMKKLEDDRRQYADEMRRRQMEVQKQEQEKTRQQQLRSFALADEQRAQHRQKKLLEEAKKREKQEEERFFKLQKKHEQEVQDQIKIRAEVKERMRKEREEEISKRHLQRELEVQRMMAEEEERKCYQTHMEEKQRLIQKRRDEIVQLPPLFQATMVKDQAAMRAQEEEKRRQRAVEENIIREARRMEENKWKRREMEKSISQYNKENIRQKNEKKKAEQKADQDRLKAQIQADISFNSQQKEKARRMREENIKINEDNAAMEAQKRARAEQEKENEERATMKTKEQLSKMEERCKLYVQSELDKAAAEKRNVSHLLRTTLPVTGLFTGGEESSLHQKLTAKDLVGGIKYKQPTLPPVSNTRPQRIQLAAPLVNCSTQNVLPPITTKKKNVTILPASTSKPKLRQNVLPAISRK</sequence>
<evidence type="ECO:0000256" key="1">
    <source>
        <dbReference type="SAM" id="Coils"/>
    </source>
</evidence>
<dbReference type="GeneTree" id="ENSGT00940000177207"/>
<evidence type="ECO:0000313" key="3">
    <source>
        <dbReference type="Ensembl" id="ENSAOCP00000003035.2"/>
    </source>
</evidence>